<keyword evidence="2" id="KW-0812">Transmembrane</keyword>
<accession>A0A5C3MHJ8</accession>
<organism evidence="4 5">
    <name type="scientific">Crucibulum laeve</name>
    <dbReference type="NCBI Taxonomy" id="68775"/>
    <lineage>
        <taxon>Eukaryota</taxon>
        <taxon>Fungi</taxon>
        <taxon>Dikarya</taxon>
        <taxon>Basidiomycota</taxon>
        <taxon>Agaricomycotina</taxon>
        <taxon>Agaricomycetes</taxon>
        <taxon>Agaricomycetidae</taxon>
        <taxon>Agaricales</taxon>
        <taxon>Agaricineae</taxon>
        <taxon>Nidulariaceae</taxon>
        <taxon>Crucibulum</taxon>
    </lineage>
</organism>
<dbReference type="OrthoDB" id="2756178at2759"/>
<gene>
    <name evidence="4" type="ORF">BDQ12DRAFT_717323</name>
</gene>
<evidence type="ECO:0000256" key="2">
    <source>
        <dbReference type="SAM" id="Phobius"/>
    </source>
</evidence>
<feature type="transmembrane region" description="Helical" evidence="2">
    <location>
        <begin position="101"/>
        <end position="120"/>
    </location>
</feature>
<feature type="compositionally biased region" description="Polar residues" evidence="1">
    <location>
        <begin position="1"/>
        <end position="20"/>
    </location>
</feature>
<evidence type="ECO:0000256" key="1">
    <source>
        <dbReference type="SAM" id="MobiDB-lite"/>
    </source>
</evidence>
<name>A0A5C3MHJ8_9AGAR</name>
<protein>
    <recommendedName>
        <fullName evidence="3">DUF6535 domain-containing protein</fullName>
    </recommendedName>
</protein>
<sequence>MIQTEVTNPQLSEGRGSNVSAERIEQVPNRPSPPGNPAAASHNVHTVDNTSQVNEEPEFIPWRSGDPYRYPISKDGDPWETCYKAVKEYDDVMCTAWKDEVQNLLIFAGLFSAVVTAFIVESYKMLTDPIDDSIHLLTQIAAELASINSRNATMTIPPQENFSPSALAI</sequence>
<dbReference type="EMBL" id="ML213590">
    <property type="protein sequence ID" value="TFK44143.1"/>
    <property type="molecule type" value="Genomic_DNA"/>
</dbReference>
<dbReference type="Proteomes" id="UP000308652">
    <property type="component" value="Unassembled WGS sequence"/>
</dbReference>
<dbReference type="AlphaFoldDB" id="A0A5C3MHJ8"/>
<dbReference type="Pfam" id="PF20153">
    <property type="entry name" value="DUF6535"/>
    <property type="match status" value="1"/>
</dbReference>
<keyword evidence="5" id="KW-1185">Reference proteome</keyword>
<evidence type="ECO:0000313" key="5">
    <source>
        <dbReference type="Proteomes" id="UP000308652"/>
    </source>
</evidence>
<feature type="domain" description="DUF6535" evidence="3">
    <location>
        <begin position="79"/>
        <end position="168"/>
    </location>
</feature>
<evidence type="ECO:0000313" key="4">
    <source>
        <dbReference type="EMBL" id="TFK44143.1"/>
    </source>
</evidence>
<feature type="region of interest" description="Disordered" evidence="1">
    <location>
        <begin position="1"/>
        <end position="43"/>
    </location>
</feature>
<reference evidence="4 5" key="1">
    <citation type="journal article" date="2019" name="Nat. Ecol. Evol.">
        <title>Megaphylogeny resolves global patterns of mushroom evolution.</title>
        <authorList>
            <person name="Varga T."/>
            <person name="Krizsan K."/>
            <person name="Foldi C."/>
            <person name="Dima B."/>
            <person name="Sanchez-Garcia M."/>
            <person name="Sanchez-Ramirez S."/>
            <person name="Szollosi G.J."/>
            <person name="Szarkandi J.G."/>
            <person name="Papp V."/>
            <person name="Albert L."/>
            <person name="Andreopoulos W."/>
            <person name="Angelini C."/>
            <person name="Antonin V."/>
            <person name="Barry K.W."/>
            <person name="Bougher N.L."/>
            <person name="Buchanan P."/>
            <person name="Buyck B."/>
            <person name="Bense V."/>
            <person name="Catcheside P."/>
            <person name="Chovatia M."/>
            <person name="Cooper J."/>
            <person name="Damon W."/>
            <person name="Desjardin D."/>
            <person name="Finy P."/>
            <person name="Geml J."/>
            <person name="Haridas S."/>
            <person name="Hughes K."/>
            <person name="Justo A."/>
            <person name="Karasinski D."/>
            <person name="Kautmanova I."/>
            <person name="Kiss B."/>
            <person name="Kocsube S."/>
            <person name="Kotiranta H."/>
            <person name="LaButti K.M."/>
            <person name="Lechner B.E."/>
            <person name="Liimatainen K."/>
            <person name="Lipzen A."/>
            <person name="Lukacs Z."/>
            <person name="Mihaltcheva S."/>
            <person name="Morgado L.N."/>
            <person name="Niskanen T."/>
            <person name="Noordeloos M.E."/>
            <person name="Ohm R.A."/>
            <person name="Ortiz-Santana B."/>
            <person name="Ovrebo C."/>
            <person name="Racz N."/>
            <person name="Riley R."/>
            <person name="Savchenko A."/>
            <person name="Shiryaev A."/>
            <person name="Soop K."/>
            <person name="Spirin V."/>
            <person name="Szebenyi C."/>
            <person name="Tomsovsky M."/>
            <person name="Tulloss R.E."/>
            <person name="Uehling J."/>
            <person name="Grigoriev I.V."/>
            <person name="Vagvolgyi C."/>
            <person name="Papp T."/>
            <person name="Martin F.M."/>
            <person name="Miettinen O."/>
            <person name="Hibbett D.S."/>
            <person name="Nagy L.G."/>
        </authorList>
    </citation>
    <scope>NUCLEOTIDE SEQUENCE [LARGE SCALE GENOMIC DNA]</scope>
    <source>
        <strain evidence="4 5">CBS 166.37</strain>
    </source>
</reference>
<keyword evidence="2" id="KW-1133">Transmembrane helix</keyword>
<evidence type="ECO:0000259" key="3">
    <source>
        <dbReference type="Pfam" id="PF20153"/>
    </source>
</evidence>
<keyword evidence="2" id="KW-0472">Membrane</keyword>
<dbReference type="InterPro" id="IPR045338">
    <property type="entry name" value="DUF6535"/>
</dbReference>
<proteinExistence type="predicted"/>